<evidence type="ECO:0000313" key="4">
    <source>
        <dbReference type="EMBL" id="PIU02224.1"/>
    </source>
</evidence>
<dbReference type="CDD" id="cd03809">
    <property type="entry name" value="GT4_MtfB-like"/>
    <property type="match status" value="1"/>
</dbReference>
<proteinExistence type="predicted"/>
<evidence type="ECO:0000259" key="2">
    <source>
        <dbReference type="Pfam" id="PF00534"/>
    </source>
</evidence>
<dbReference type="Pfam" id="PF00534">
    <property type="entry name" value="Glycos_transf_1"/>
    <property type="match status" value="1"/>
</dbReference>
<organism evidence="4 5">
    <name type="scientific">Candidatus Shapirobacteria bacterium CG09_land_8_20_14_0_10_49_15</name>
    <dbReference type="NCBI Taxonomy" id="1974482"/>
    <lineage>
        <taxon>Bacteria</taxon>
        <taxon>Candidatus Shapironibacteriota</taxon>
    </lineage>
</organism>
<feature type="domain" description="Glycosyl transferase family 1" evidence="2">
    <location>
        <begin position="186"/>
        <end position="357"/>
    </location>
</feature>
<evidence type="ECO:0008006" key="6">
    <source>
        <dbReference type="Google" id="ProtNLM"/>
    </source>
</evidence>
<keyword evidence="1" id="KW-0808">Transferase</keyword>
<accession>A0A2M6XAX7</accession>
<dbReference type="Pfam" id="PF13439">
    <property type="entry name" value="Glyco_transf_4"/>
    <property type="match status" value="1"/>
</dbReference>
<reference evidence="5" key="1">
    <citation type="submission" date="2017-09" db="EMBL/GenBank/DDBJ databases">
        <title>Depth-based differentiation of microbial function through sediment-hosted aquifers and enrichment of novel symbionts in the deep terrestrial subsurface.</title>
        <authorList>
            <person name="Probst A.J."/>
            <person name="Ladd B."/>
            <person name="Jarett J.K."/>
            <person name="Geller-Mcgrath D.E."/>
            <person name="Sieber C.M.K."/>
            <person name="Emerson J.B."/>
            <person name="Anantharaman K."/>
            <person name="Thomas B.C."/>
            <person name="Malmstrom R."/>
            <person name="Stieglmeier M."/>
            <person name="Klingl A."/>
            <person name="Woyke T."/>
            <person name="Ryan C.M."/>
            <person name="Banfield J.F."/>
        </authorList>
    </citation>
    <scope>NUCLEOTIDE SEQUENCE [LARGE SCALE GENOMIC DNA]</scope>
</reference>
<dbReference type="PANTHER" id="PTHR46401">
    <property type="entry name" value="GLYCOSYLTRANSFERASE WBBK-RELATED"/>
    <property type="match status" value="1"/>
</dbReference>
<dbReference type="SUPFAM" id="SSF53756">
    <property type="entry name" value="UDP-Glycosyltransferase/glycogen phosphorylase"/>
    <property type="match status" value="1"/>
</dbReference>
<evidence type="ECO:0000256" key="1">
    <source>
        <dbReference type="ARBA" id="ARBA00022679"/>
    </source>
</evidence>
<evidence type="ECO:0000259" key="3">
    <source>
        <dbReference type="Pfam" id="PF13439"/>
    </source>
</evidence>
<dbReference type="PANTHER" id="PTHR46401:SF2">
    <property type="entry name" value="GLYCOSYLTRANSFERASE WBBK-RELATED"/>
    <property type="match status" value="1"/>
</dbReference>
<dbReference type="InterPro" id="IPR001296">
    <property type="entry name" value="Glyco_trans_1"/>
</dbReference>
<dbReference type="GO" id="GO:0009103">
    <property type="term" value="P:lipopolysaccharide biosynthetic process"/>
    <property type="evidence" value="ECO:0007669"/>
    <property type="project" value="TreeGrafter"/>
</dbReference>
<sequence length="380" mass="43083">MRRWRVRINLIANEANVLHRVGSNQYAFGLIKALADLDKKNDYQVFLSRSPLADLPKPRRNWWYQVVAPARLANFWALPRALPAADVTFVPGHYSPWFCPKPLVVSIMDLGFLRFPQQFTRPIYWKLKYWTKFSVRQASHILAISQSTKDDLVKFYGLPSKKITVTYPGYDQQEARFKRQDLRGKKIKKKYKIKNDYILFLSTLKPNKNIEGLLEAFRILFPRTPRRRAAAHHPRSAGLSLVIAGRQGWLYERIFAKVEQLGLSDKVIFTDFVPEADVPALMRGAKAFVLPSFWEGFGIPVVAAMAIGTPVVVADRGSLPEIVGGAGIIVDPSQPAAIAAGIRQALKDYDKLSQLGIKQAKKFSWGKCARETLTVLEKFV</sequence>
<dbReference type="Proteomes" id="UP000231214">
    <property type="component" value="Unassembled WGS sequence"/>
</dbReference>
<evidence type="ECO:0000313" key="5">
    <source>
        <dbReference type="Proteomes" id="UP000231214"/>
    </source>
</evidence>
<dbReference type="EMBL" id="PEZK01000020">
    <property type="protein sequence ID" value="PIU02224.1"/>
    <property type="molecule type" value="Genomic_DNA"/>
</dbReference>
<gene>
    <name evidence="4" type="ORF">COT66_01140</name>
</gene>
<dbReference type="InterPro" id="IPR028098">
    <property type="entry name" value="Glyco_trans_4-like_N"/>
</dbReference>
<name>A0A2M6XAX7_9BACT</name>
<dbReference type="GO" id="GO:0016757">
    <property type="term" value="F:glycosyltransferase activity"/>
    <property type="evidence" value="ECO:0007669"/>
    <property type="project" value="InterPro"/>
</dbReference>
<comment type="caution">
    <text evidence="4">The sequence shown here is derived from an EMBL/GenBank/DDBJ whole genome shotgun (WGS) entry which is preliminary data.</text>
</comment>
<protein>
    <recommendedName>
        <fullName evidence="6">Glycosyltransferase family 1 protein</fullName>
    </recommendedName>
</protein>
<dbReference type="Gene3D" id="3.40.50.2000">
    <property type="entry name" value="Glycogen Phosphorylase B"/>
    <property type="match status" value="2"/>
</dbReference>
<feature type="domain" description="Glycosyltransferase subfamily 4-like N-terminal" evidence="3">
    <location>
        <begin position="22"/>
        <end position="172"/>
    </location>
</feature>
<dbReference type="AlphaFoldDB" id="A0A2M6XAX7"/>